<proteinExistence type="predicted"/>
<sequence length="253" mass="28523">MAVRRKRIVETQTQESQETAVTTVKPVRIFQEVELSFTENLIPVQIPVKQFDNQARKVRCRLYQNSVEYVVQEGTIVSYSGTRPDGAVFQYSSESRPELVFVDSGTIILTVTSFMTEVYGRFPIDIYLLSDEGDVLGMFNLTLNVARAAITNRKIATLTYKQCVDATMSGIQGFYISEDGYLVMESDDELGLMKGSYSSTMEKVAADVYDKMVNSSIDGNGYLNFQSWDDLGLVFSLDEESQLVIQYGEEKEQ</sequence>
<organism evidence="1">
    <name type="scientific">Siphoviridae sp. ctyHC15</name>
    <dbReference type="NCBI Taxonomy" id="2826524"/>
    <lineage>
        <taxon>Viruses</taxon>
        <taxon>Duplodnaviria</taxon>
        <taxon>Heunggongvirae</taxon>
        <taxon>Uroviricota</taxon>
        <taxon>Caudoviricetes</taxon>
    </lineage>
</organism>
<reference evidence="1" key="1">
    <citation type="journal article" date="2021" name="Proc. Natl. Acad. Sci. U.S.A.">
        <title>A Catalog of Tens of Thousands of Viruses from Human Metagenomes Reveals Hidden Associations with Chronic Diseases.</title>
        <authorList>
            <person name="Tisza M.J."/>
            <person name="Buck C.B."/>
        </authorList>
    </citation>
    <scope>NUCLEOTIDE SEQUENCE</scope>
    <source>
        <strain evidence="1">CtyHC15</strain>
    </source>
</reference>
<accession>A0A8S5QS08</accession>
<dbReference type="EMBL" id="BK015723">
    <property type="protein sequence ID" value="DAE21990.1"/>
    <property type="molecule type" value="Genomic_DNA"/>
</dbReference>
<protein>
    <submittedName>
        <fullName evidence="1">Uncharacterized protein</fullName>
    </submittedName>
</protein>
<name>A0A8S5QS08_9CAUD</name>
<evidence type="ECO:0000313" key="1">
    <source>
        <dbReference type="EMBL" id="DAE21990.1"/>
    </source>
</evidence>